<accession>A0AAD2Q1C1</accession>
<evidence type="ECO:0000313" key="2">
    <source>
        <dbReference type="Proteomes" id="UP001295794"/>
    </source>
</evidence>
<name>A0AAD2Q1C1_9AGAR</name>
<protein>
    <submittedName>
        <fullName evidence="1">Uncharacterized protein</fullName>
    </submittedName>
</protein>
<gene>
    <name evidence="1" type="ORF">MYCIT1_LOCUS5938</name>
</gene>
<dbReference type="EMBL" id="CAVNYO010000082">
    <property type="protein sequence ID" value="CAK5265166.1"/>
    <property type="molecule type" value="Genomic_DNA"/>
</dbReference>
<reference evidence="1" key="1">
    <citation type="submission" date="2023-11" db="EMBL/GenBank/DDBJ databases">
        <authorList>
            <person name="De Vega J J."/>
            <person name="De Vega J J."/>
        </authorList>
    </citation>
    <scope>NUCLEOTIDE SEQUENCE</scope>
</reference>
<dbReference type="Proteomes" id="UP001295794">
    <property type="component" value="Unassembled WGS sequence"/>
</dbReference>
<evidence type="ECO:0000313" key="1">
    <source>
        <dbReference type="EMBL" id="CAK5265166.1"/>
    </source>
</evidence>
<dbReference type="AlphaFoldDB" id="A0AAD2Q1C1"/>
<organism evidence="1 2">
    <name type="scientific">Mycena citricolor</name>
    <dbReference type="NCBI Taxonomy" id="2018698"/>
    <lineage>
        <taxon>Eukaryota</taxon>
        <taxon>Fungi</taxon>
        <taxon>Dikarya</taxon>
        <taxon>Basidiomycota</taxon>
        <taxon>Agaricomycotina</taxon>
        <taxon>Agaricomycetes</taxon>
        <taxon>Agaricomycetidae</taxon>
        <taxon>Agaricales</taxon>
        <taxon>Marasmiineae</taxon>
        <taxon>Mycenaceae</taxon>
        <taxon>Mycena</taxon>
    </lineage>
</organism>
<keyword evidence="2" id="KW-1185">Reference proteome</keyword>
<sequence length="114" mass="13220">MKQAHSVRTSVQRFDPMRATHYKDYPFELNRGRNIYNYRSVPVAPPTKPPPVKTAIVDPEAGDHKAQKERVDQQILPLPSVATPQEPLIDDTEFKSSDYVPEIDLEELFRFQFH</sequence>
<proteinExistence type="predicted"/>
<comment type="caution">
    <text evidence="1">The sequence shown here is derived from an EMBL/GenBank/DDBJ whole genome shotgun (WGS) entry which is preliminary data.</text>
</comment>